<feature type="non-terminal residue" evidence="2">
    <location>
        <position position="1"/>
    </location>
</feature>
<feature type="region of interest" description="Disordered" evidence="1">
    <location>
        <begin position="89"/>
        <end position="108"/>
    </location>
</feature>
<reference evidence="2" key="1">
    <citation type="submission" date="2014-03" db="EMBL/GenBank/DDBJ databases">
        <title>The sialotranscriptome of Amblyomma triste, Amblyomma parvum and Amblyomma cajennense ticks, uncovered by 454-based RNA-seq.</title>
        <authorList>
            <person name="Garcia G.R."/>
            <person name="Gardinassi L.G."/>
            <person name="Ribeiro J.M."/>
            <person name="Anatriello E."/>
            <person name="Ferreira B.R."/>
            <person name="Moreira H.N."/>
            <person name="Mafra C."/>
            <person name="Olegario M.M."/>
            <person name="Szabo P.J."/>
            <person name="Miranda-Santos I.K."/>
            <person name="Maruyama S.R."/>
        </authorList>
    </citation>
    <scope>NUCLEOTIDE SEQUENCE</scope>
    <source>
        <strain evidence="2">Mato Grasso do Sul</strain>
        <tissue evidence="2">Salivary glands</tissue>
    </source>
</reference>
<organism evidence="2">
    <name type="scientific">Amblyomma triste</name>
    <name type="common">Neotropical tick</name>
    <dbReference type="NCBI Taxonomy" id="251400"/>
    <lineage>
        <taxon>Eukaryota</taxon>
        <taxon>Metazoa</taxon>
        <taxon>Ecdysozoa</taxon>
        <taxon>Arthropoda</taxon>
        <taxon>Chelicerata</taxon>
        <taxon>Arachnida</taxon>
        <taxon>Acari</taxon>
        <taxon>Parasitiformes</taxon>
        <taxon>Ixodida</taxon>
        <taxon>Ixodoidea</taxon>
        <taxon>Ixodidae</taxon>
        <taxon>Amblyomminae</taxon>
        <taxon>Amblyomma</taxon>
    </lineage>
</organism>
<protein>
    <recommendedName>
        <fullName evidence="3">Single domain-containing protein</fullName>
    </recommendedName>
</protein>
<accession>A0A023G263</accession>
<evidence type="ECO:0000313" key="2">
    <source>
        <dbReference type="EMBL" id="JAC27854.1"/>
    </source>
</evidence>
<sequence>RSSGIDIKVFQDAFFVTTFAIFLALAVLNSDVEGSDNIISSKRGKQEKSSGSCEVGNEAIPNNTTRNMTHPCVQVMCLEGIATFTNCTEEDYRRNGGPKKSSEGYPKCCWRSNVGGSLGFGENNRREPPPSPFHKS</sequence>
<name>A0A023G263_AMBTT</name>
<proteinExistence type="evidence at transcript level"/>
<dbReference type="AlphaFoldDB" id="A0A023G263"/>
<evidence type="ECO:0008006" key="3">
    <source>
        <dbReference type="Google" id="ProtNLM"/>
    </source>
</evidence>
<feature type="region of interest" description="Disordered" evidence="1">
    <location>
        <begin position="113"/>
        <end position="136"/>
    </location>
</feature>
<dbReference type="EMBL" id="GBBM01007564">
    <property type="protein sequence ID" value="JAC27854.1"/>
    <property type="molecule type" value="mRNA"/>
</dbReference>
<feature type="region of interest" description="Disordered" evidence="1">
    <location>
        <begin position="36"/>
        <end position="65"/>
    </location>
</feature>
<evidence type="ECO:0000256" key="1">
    <source>
        <dbReference type="SAM" id="MobiDB-lite"/>
    </source>
</evidence>